<keyword evidence="7" id="KW-1185">Reference proteome</keyword>
<comment type="caution">
    <text evidence="6">The sequence shown here is derived from an EMBL/GenBank/DDBJ whole genome shotgun (WGS) entry which is preliminary data.</text>
</comment>
<dbReference type="InterPro" id="IPR028994">
    <property type="entry name" value="Integrin_alpha_N"/>
</dbReference>
<proteinExistence type="predicted"/>
<dbReference type="SUPFAM" id="SSF69318">
    <property type="entry name" value="Integrin alpha N-terminal domain"/>
    <property type="match status" value="1"/>
</dbReference>
<feature type="compositionally biased region" description="Low complexity" evidence="5">
    <location>
        <begin position="45"/>
        <end position="54"/>
    </location>
</feature>
<dbReference type="SMART" id="SM00191">
    <property type="entry name" value="Int_alpha"/>
    <property type="match status" value="6"/>
</dbReference>
<evidence type="ECO:0000256" key="5">
    <source>
        <dbReference type="SAM" id="MobiDB-lite"/>
    </source>
</evidence>
<evidence type="ECO:0000256" key="3">
    <source>
        <dbReference type="ARBA" id="ARBA00022801"/>
    </source>
</evidence>
<evidence type="ECO:0000313" key="6">
    <source>
        <dbReference type="EMBL" id="PRY34248.1"/>
    </source>
</evidence>
<dbReference type="GO" id="GO:0016787">
    <property type="term" value="F:hydrolase activity"/>
    <property type="evidence" value="ECO:0007669"/>
    <property type="project" value="UniProtKB-KW"/>
</dbReference>
<gene>
    <name evidence="6" type="ORF">CLV43_11721</name>
</gene>
<keyword evidence="2" id="KW-0677">Repeat</keyword>
<dbReference type="Pfam" id="PF01839">
    <property type="entry name" value="FG-GAP"/>
    <property type="match status" value="5"/>
</dbReference>
<dbReference type="InterPro" id="IPR013519">
    <property type="entry name" value="Int_alpha_beta-p"/>
</dbReference>
<keyword evidence="4" id="KW-0325">Glycoprotein</keyword>
<protein>
    <submittedName>
        <fullName evidence="6">FG-GAP repeat protein</fullName>
    </submittedName>
</protein>
<dbReference type="PANTHER" id="PTHR23221">
    <property type="entry name" value="GLYCOSYLPHOSPHATIDYLINOSITOL PHOSPHOLIPASE D"/>
    <property type="match status" value="1"/>
</dbReference>
<sequence length="494" mass="48406">MSPGRPTGLTATRSRGGWLHNGGISIVRKTTVLVLSAALALAAGGPGPATAAPRVGGGTSDSNGGGTSDFNGDGYDDLAVGAPGSTVAGVAAAGLVAVAFGSADGLSQDRDVLSQADADVPGEATASARFGTALSAADFNGDGFDDLAVGAPADGVGGSVTVFFGGVDGLGDATAVTGTWHLGTALTAADLDGDGRPELVATETPNNFGRIRRFTVAEGATTLVPTADDSAYGLSALAAGDVDHDGDDDLVALFTQVGGSYSYAYFPGSPAGLATADRVVRTYDGGADLAVGDLDADGFADLVVGRPQEQFGQPLGGEVAVWYGTADGLGDAPGALIGQDSPGVPDAAEEYDQFGSSVAIGDTTGDGYPELAIGAQQETVGALSAAGAVTVLAGGADGFADGRWLTRGVDGVPGTAHAKDAFGWMLLFGDYDGDGHADLAATAIGENPAPGWPYYGDGSVTVVPGAGSSGAGVLTSASFGRSGSLARFGWALGR</sequence>
<feature type="region of interest" description="Disordered" evidence="5">
    <location>
        <begin position="45"/>
        <end position="70"/>
    </location>
</feature>
<feature type="compositionally biased region" description="Gly residues" evidence="5">
    <location>
        <begin position="55"/>
        <end position="67"/>
    </location>
</feature>
<dbReference type="EMBL" id="PVTF01000017">
    <property type="protein sequence ID" value="PRY34248.1"/>
    <property type="molecule type" value="Genomic_DNA"/>
</dbReference>
<dbReference type="AlphaFoldDB" id="A0A2T0SLG4"/>
<dbReference type="Proteomes" id="UP000239494">
    <property type="component" value="Unassembled WGS sequence"/>
</dbReference>
<reference evidence="6 7" key="1">
    <citation type="submission" date="2018-03" db="EMBL/GenBank/DDBJ databases">
        <title>Genomic Encyclopedia of Archaeal and Bacterial Type Strains, Phase II (KMG-II): from individual species to whole genera.</title>
        <authorList>
            <person name="Goeker M."/>
        </authorList>
    </citation>
    <scope>NUCLEOTIDE SEQUENCE [LARGE SCALE GENOMIC DNA]</scope>
    <source>
        <strain evidence="6 7">DSM 44720</strain>
    </source>
</reference>
<dbReference type="PROSITE" id="PS51470">
    <property type="entry name" value="FG_GAP"/>
    <property type="match status" value="3"/>
</dbReference>
<keyword evidence="3" id="KW-0378">Hydrolase</keyword>
<evidence type="ECO:0000256" key="2">
    <source>
        <dbReference type="ARBA" id="ARBA00022737"/>
    </source>
</evidence>
<evidence type="ECO:0000256" key="4">
    <source>
        <dbReference type="ARBA" id="ARBA00023180"/>
    </source>
</evidence>
<evidence type="ECO:0000256" key="1">
    <source>
        <dbReference type="ARBA" id="ARBA00022729"/>
    </source>
</evidence>
<evidence type="ECO:0000313" key="7">
    <source>
        <dbReference type="Proteomes" id="UP000239494"/>
    </source>
</evidence>
<keyword evidence="1" id="KW-0732">Signal</keyword>
<dbReference type="OrthoDB" id="344301at2"/>
<name>A0A2T0SLG4_9PSEU</name>
<dbReference type="Gene3D" id="2.130.10.130">
    <property type="entry name" value="Integrin alpha, N-terminal"/>
    <property type="match status" value="3"/>
</dbReference>
<organism evidence="6 7">
    <name type="scientific">Umezawaea tangerina</name>
    <dbReference type="NCBI Taxonomy" id="84725"/>
    <lineage>
        <taxon>Bacteria</taxon>
        <taxon>Bacillati</taxon>
        <taxon>Actinomycetota</taxon>
        <taxon>Actinomycetes</taxon>
        <taxon>Pseudonocardiales</taxon>
        <taxon>Pseudonocardiaceae</taxon>
        <taxon>Umezawaea</taxon>
    </lineage>
</organism>
<accession>A0A2T0SLG4</accession>
<dbReference type="PANTHER" id="PTHR23221:SF7">
    <property type="entry name" value="PHOSPHATIDYLINOSITOL-GLYCAN-SPECIFIC PHOSPHOLIPASE D"/>
    <property type="match status" value="1"/>
</dbReference>
<dbReference type="InterPro" id="IPR013517">
    <property type="entry name" value="FG-GAP"/>
</dbReference>